<dbReference type="HAMAP" id="MF_00088">
    <property type="entry name" value="KhpA"/>
    <property type="match status" value="1"/>
</dbReference>
<protein>
    <recommendedName>
        <fullName evidence="3">RNA-binding protein KhpA</fullName>
    </recommendedName>
    <alternativeName>
        <fullName evidence="3">KH-domain protein A</fullName>
    </alternativeName>
</protein>
<keyword evidence="3" id="KW-0143">Chaperone</keyword>
<evidence type="ECO:0000256" key="3">
    <source>
        <dbReference type="HAMAP-Rule" id="MF_00088"/>
    </source>
</evidence>
<dbReference type="EMBL" id="VXOY01000010">
    <property type="protein sequence ID" value="MYE38075.1"/>
    <property type="molecule type" value="Genomic_DNA"/>
</dbReference>
<accession>A0A845D9L4</accession>
<comment type="subunit">
    <text evidence="3">Forms a complex with KhpB.</text>
</comment>
<dbReference type="AlphaFoldDB" id="A0A845D9L4"/>
<evidence type="ECO:0000256" key="2">
    <source>
        <dbReference type="ARBA" id="ARBA00022884"/>
    </source>
</evidence>
<feature type="compositionally biased region" description="Polar residues" evidence="4">
    <location>
        <begin position="89"/>
        <end position="108"/>
    </location>
</feature>
<dbReference type="SUPFAM" id="SSF54814">
    <property type="entry name" value="Prokaryotic type KH domain (KH-domain type II)"/>
    <property type="match status" value="1"/>
</dbReference>
<proteinExistence type="inferred from homology"/>
<comment type="caution">
    <text evidence="5">The sequence shown here is derived from an EMBL/GenBank/DDBJ whole genome shotgun (WGS) entry which is preliminary data.</text>
</comment>
<dbReference type="PANTHER" id="PTHR34654">
    <property type="entry name" value="UPF0109 PROTEIN SCO5592"/>
    <property type="match status" value="1"/>
</dbReference>
<comment type="subcellular location">
    <subcellularLocation>
        <location evidence="3">Cytoplasm</location>
    </subcellularLocation>
</comment>
<dbReference type="InterPro" id="IPR020627">
    <property type="entry name" value="KhpA"/>
</dbReference>
<dbReference type="GO" id="GO:0005737">
    <property type="term" value="C:cytoplasm"/>
    <property type="evidence" value="ECO:0007669"/>
    <property type="project" value="UniProtKB-SubCell"/>
</dbReference>
<dbReference type="Gene3D" id="3.30.300.20">
    <property type="match status" value="1"/>
</dbReference>
<evidence type="ECO:0000313" key="5">
    <source>
        <dbReference type="EMBL" id="MYE38075.1"/>
    </source>
</evidence>
<dbReference type="GO" id="GO:0003723">
    <property type="term" value="F:RNA binding"/>
    <property type="evidence" value="ECO:0007669"/>
    <property type="project" value="UniProtKB-UniRule"/>
</dbReference>
<dbReference type="InterPro" id="IPR009019">
    <property type="entry name" value="KH_sf_prok-type"/>
</dbReference>
<comment type="similarity">
    <text evidence="3">Belongs to the KhpA RNA-binding protein family.</text>
</comment>
<feature type="region of interest" description="Disordered" evidence="4">
    <location>
        <begin position="75"/>
        <end position="123"/>
    </location>
</feature>
<keyword evidence="3" id="KW-0133">Cell shape</keyword>
<dbReference type="GO" id="GO:0008360">
    <property type="term" value="P:regulation of cell shape"/>
    <property type="evidence" value="ECO:0007669"/>
    <property type="project" value="UniProtKB-KW"/>
</dbReference>
<keyword evidence="3" id="KW-0961">Cell wall biogenesis/degradation</keyword>
<dbReference type="GO" id="GO:0009252">
    <property type="term" value="P:peptidoglycan biosynthetic process"/>
    <property type="evidence" value="ECO:0007669"/>
    <property type="project" value="UniProtKB-UniRule"/>
</dbReference>
<gene>
    <name evidence="3" type="primary">khpA</name>
    <name evidence="5" type="ORF">F4X82_00960</name>
</gene>
<evidence type="ECO:0000313" key="6">
    <source>
        <dbReference type="Proteomes" id="UP000449092"/>
    </source>
</evidence>
<dbReference type="InterPro" id="IPR015946">
    <property type="entry name" value="KH_dom-like_a/b"/>
</dbReference>
<evidence type="ECO:0000256" key="1">
    <source>
        <dbReference type="ARBA" id="ARBA00022490"/>
    </source>
</evidence>
<reference evidence="5 6" key="1">
    <citation type="submission" date="2019-09" db="EMBL/GenBank/DDBJ databases">
        <title>Characterisation of the sponge microbiome using genome-centric metagenomics.</title>
        <authorList>
            <person name="Engelberts J.P."/>
            <person name="Robbins S.J."/>
            <person name="De Goeij J.M."/>
            <person name="Aranda M."/>
            <person name="Bell S.C."/>
            <person name="Webster N.S."/>
        </authorList>
    </citation>
    <scope>NUCLEOTIDE SEQUENCE [LARGE SCALE GENOMIC DNA]</scope>
    <source>
        <strain evidence="5">SB0662_bin_43</strain>
    </source>
</reference>
<keyword evidence="2 3" id="KW-0694">RNA-binding</keyword>
<name>A0A845D9L4_9BACT</name>
<comment type="function">
    <text evidence="3">A probable RNA chaperone. Forms a complex with KhpB which binds to cellular RNA and controls its expression. Plays a role in peptidoglycan (PG) homeostasis and cell length regulation.</text>
</comment>
<dbReference type="Pfam" id="PF13083">
    <property type="entry name" value="KH_KhpA-B"/>
    <property type="match status" value="1"/>
</dbReference>
<organism evidence="5 6">
    <name type="scientific">Candidatus Spechtbacteria bacterium SB0662_bin_43</name>
    <dbReference type="NCBI Taxonomy" id="2604897"/>
    <lineage>
        <taxon>Bacteria</taxon>
        <taxon>Candidatus Spechtiibacteriota</taxon>
    </lineage>
</organism>
<dbReference type="PANTHER" id="PTHR34654:SF1">
    <property type="entry name" value="RNA-BINDING PROTEIN KHPA"/>
    <property type="match status" value="1"/>
</dbReference>
<evidence type="ECO:0000256" key="4">
    <source>
        <dbReference type="SAM" id="MobiDB-lite"/>
    </source>
</evidence>
<dbReference type="CDD" id="cd22533">
    <property type="entry name" value="KH-II_YlqC-like"/>
    <property type="match status" value="1"/>
</dbReference>
<dbReference type="Proteomes" id="UP000449092">
    <property type="component" value="Unassembled WGS sequence"/>
</dbReference>
<keyword evidence="1 3" id="KW-0963">Cytoplasm</keyword>
<sequence length="123" mass="13483">MTDDKEFLEYIIKGIVNNPDDVMVERKVDELGVLLTLKVNPEDMGQVIGKGGATARAVRTLLRIVGMKSNARVNLKIEEPEGSARRTSQDAMQDNASNESPEASQPQEQDSKVDINEAIGDLD</sequence>
<feature type="compositionally biased region" description="Basic and acidic residues" evidence="4">
    <location>
        <begin position="75"/>
        <end position="88"/>
    </location>
</feature>
<dbReference type="GO" id="GO:0071555">
    <property type="term" value="P:cell wall organization"/>
    <property type="evidence" value="ECO:0007669"/>
    <property type="project" value="UniProtKB-KW"/>
</dbReference>